<evidence type="ECO:0000313" key="6">
    <source>
        <dbReference type="Proteomes" id="UP000316726"/>
    </source>
</evidence>
<dbReference type="AlphaFoldDB" id="A0A5B8MJW2"/>
<name>A0A5B8MJW2_9CHLO</name>
<dbReference type="SUPFAM" id="SSF50494">
    <property type="entry name" value="Trypsin-like serine proteases"/>
    <property type="match status" value="1"/>
</dbReference>
<dbReference type="PROSITE" id="PS00135">
    <property type="entry name" value="TRYPSIN_SER"/>
    <property type="match status" value="1"/>
</dbReference>
<dbReference type="PROSITE" id="PS00134">
    <property type="entry name" value="TRYPSIN_HIS"/>
    <property type="match status" value="1"/>
</dbReference>
<dbReference type="EMBL" id="CP031037">
    <property type="protein sequence ID" value="QDZ20908.1"/>
    <property type="molecule type" value="Genomic_DNA"/>
</dbReference>
<dbReference type="InterPro" id="IPR001314">
    <property type="entry name" value="Peptidase_S1A"/>
</dbReference>
<keyword evidence="2" id="KW-1015">Disulfide bond</keyword>
<dbReference type="PANTHER" id="PTHR24276:SF98">
    <property type="entry name" value="FI18310P1-RELATED"/>
    <property type="match status" value="1"/>
</dbReference>
<dbReference type="InterPro" id="IPR009003">
    <property type="entry name" value="Peptidase_S1_PA"/>
</dbReference>
<dbReference type="Pfam" id="PF00089">
    <property type="entry name" value="Trypsin"/>
    <property type="match status" value="1"/>
</dbReference>
<evidence type="ECO:0000259" key="4">
    <source>
        <dbReference type="PROSITE" id="PS50240"/>
    </source>
</evidence>
<evidence type="ECO:0000256" key="1">
    <source>
        <dbReference type="ARBA" id="ARBA00007664"/>
    </source>
</evidence>
<evidence type="ECO:0000313" key="5">
    <source>
        <dbReference type="EMBL" id="QDZ20908.1"/>
    </source>
</evidence>
<dbReference type="PRINTS" id="PR00722">
    <property type="entry name" value="CHYMOTRYPSIN"/>
</dbReference>
<gene>
    <name evidence="5" type="ORF">A3770_04p34260</name>
</gene>
<dbReference type="InterPro" id="IPR050430">
    <property type="entry name" value="Peptidase_S1"/>
</dbReference>
<dbReference type="PROSITE" id="PS50240">
    <property type="entry name" value="TRYPSIN_DOM"/>
    <property type="match status" value="1"/>
</dbReference>
<dbReference type="InterPro" id="IPR033116">
    <property type="entry name" value="TRYPSIN_SER"/>
</dbReference>
<dbReference type="InterPro" id="IPR001254">
    <property type="entry name" value="Trypsin_dom"/>
</dbReference>
<keyword evidence="3" id="KW-0645">Protease</keyword>
<accession>A0A5B8MJW2</accession>
<dbReference type="STRING" id="1764295.A0A5B8MJW2"/>
<evidence type="ECO:0000256" key="3">
    <source>
        <dbReference type="RuleBase" id="RU363034"/>
    </source>
</evidence>
<dbReference type="OrthoDB" id="10059102at2759"/>
<dbReference type="InterPro" id="IPR018114">
    <property type="entry name" value="TRYPSIN_HIS"/>
</dbReference>
<evidence type="ECO:0000256" key="2">
    <source>
        <dbReference type="ARBA" id="ARBA00023157"/>
    </source>
</evidence>
<dbReference type="Proteomes" id="UP000316726">
    <property type="component" value="Chromosome 4"/>
</dbReference>
<dbReference type="PANTHER" id="PTHR24276">
    <property type="entry name" value="POLYSERASE-RELATED"/>
    <property type="match status" value="1"/>
</dbReference>
<sequence>MIAKGALARVGGVMYGAAVATLLLLGGAGATRSPLIYGGEVVDSASFPFGAVICTTIYGGEETCDAICTGSLVSPGVVMTAAHCLNDYMPLYEIDNNFHSKELKQYERKITSSYRVVFGVEKSGPHATRDSVGVRKIIVGEPFAFETGSSAWDIALLFLDTCQEDIEPVKMLEGEGGGDWIDQTKLPSRVSILGWGDSEDFCVSPYHATDYHDPIQRMDYDVTSCDELRWCNKGEENCDASRSLCMSTTNVASCNGDSGGPIFVELPGPAHDVVEAYRGDDGGEPRSLRLNSLDAAPGEGEEGPSVGRPKFVQVGVLSGGEVLPKDGSEEKDSWGIRGYVEDPEEGFRDEATAALLPAYTTWLKRHLEADECLAKSGSAVDDLFVNLSSLDWKSMDG</sequence>
<dbReference type="InterPro" id="IPR043504">
    <property type="entry name" value="Peptidase_S1_PA_chymotrypsin"/>
</dbReference>
<protein>
    <recommendedName>
        <fullName evidence="4">Peptidase S1 domain-containing protein</fullName>
    </recommendedName>
</protein>
<dbReference type="Gene3D" id="2.40.10.10">
    <property type="entry name" value="Trypsin-like serine proteases"/>
    <property type="match status" value="1"/>
</dbReference>
<dbReference type="GO" id="GO:0004252">
    <property type="term" value="F:serine-type endopeptidase activity"/>
    <property type="evidence" value="ECO:0007669"/>
    <property type="project" value="InterPro"/>
</dbReference>
<keyword evidence="3" id="KW-0378">Hydrolase</keyword>
<reference evidence="5 6" key="1">
    <citation type="submission" date="2018-07" db="EMBL/GenBank/DDBJ databases">
        <title>The complete nuclear genome of the prasinophyte Chloropicon primus (CCMP1205).</title>
        <authorList>
            <person name="Pombert J.-F."/>
            <person name="Otis C."/>
            <person name="Turmel M."/>
            <person name="Lemieux C."/>
        </authorList>
    </citation>
    <scope>NUCLEOTIDE SEQUENCE [LARGE SCALE GENOMIC DNA]</scope>
    <source>
        <strain evidence="5 6">CCMP1205</strain>
    </source>
</reference>
<proteinExistence type="inferred from homology"/>
<dbReference type="GO" id="GO:0006508">
    <property type="term" value="P:proteolysis"/>
    <property type="evidence" value="ECO:0007669"/>
    <property type="project" value="UniProtKB-KW"/>
</dbReference>
<keyword evidence="3" id="KW-0720">Serine protease</keyword>
<keyword evidence="6" id="KW-1185">Reference proteome</keyword>
<dbReference type="SMART" id="SM00020">
    <property type="entry name" value="Tryp_SPc"/>
    <property type="match status" value="1"/>
</dbReference>
<feature type="domain" description="Peptidase S1" evidence="4">
    <location>
        <begin position="36"/>
        <end position="368"/>
    </location>
</feature>
<organism evidence="5 6">
    <name type="scientific">Chloropicon primus</name>
    <dbReference type="NCBI Taxonomy" id="1764295"/>
    <lineage>
        <taxon>Eukaryota</taxon>
        <taxon>Viridiplantae</taxon>
        <taxon>Chlorophyta</taxon>
        <taxon>Chloropicophyceae</taxon>
        <taxon>Chloropicales</taxon>
        <taxon>Chloropicaceae</taxon>
        <taxon>Chloropicon</taxon>
    </lineage>
</organism>
<comment type="similarity">
    <text evidence="1">Belongs to the peptidase S1 family.</text>
</comment>